<proteinExistence type="inferred from homology"/>
<evidence type="ECO:0000313" key="7">
    <source>
        <dbReference type="Proteomes" id="UP000198848"/>
    </source>
</evidence>
<dbReference type="EMBL" id="FNLC01000002">
    <property type="protein sequence ID" value="SDR08374.1"/>
    <property type="molecule type" value="Genomic_DNA"/>
</dbReference>
<sequence length="394" mass="41708">MHGYEFGEPGSTPFRFTTTDTRFGDGVTADLDDVLERYGVSNPLIVTDRGVEDAGLLERVTDGIDAEPIVYYASTEPSTEDFENLPTAAVDGVVAVGGGSCLDTAKLAAVLLAHGGDPADYVGVDAVPGPIAPLIAVPTTSGTGSQATQTAVVTHDGVKRGASDEHLRPDVALVDPELTFGLPRAVTARSGFDAFVHALESLLARDYRWVEPRPITYQGANPVSRSLAWRALVLVHGSLERAVFDGDDREARRAMSLGSHLAGMAFSASGLGAVHALASTVGGMTDRPHGECLGASIRAGLTYNLPVRREEYTAVAAGLGVGSEEPEPEALIAECERLRDSIGLPGSFDEVGLERSDVDEIVENTLVQERRLATNPRTVTDELGEFLLEVELEE</sequence>
<dbReference type="PANTHER" id="PTHR11496:SF102">
    <property type="entry name" value="ALCOHOL DEHYDROGENASE 4"/>
    <property type="match status" value="1"/>
</dbReference>
<dbReference type="OrthoDB" id="57329at2157"/>
<name>A0A1H1G568_NATTX</name>
<evidence type="ECO:0000313" key="6">
    <source>
        <dbReference type="EMBL" id="SDR08374.1"/>
    </source>
</evidence>
<dbReference type="Pfam" id="PF00465">
    <property type="entry name" value="Fe-ADH"/>
    <property type="match status" value="1"/>
</dbReference>
<dbReference type="PANTHER" id="PTHR11496">
    <property type="entry name" value="ALCOHOL DEHYDROGENASE"/>
    <property type="match status" value="1"/>
</dbReference>
<accession>A0A1H1G568</accession>
<evidence type="ECO:0000256" key="2">
    <source>
        <dbReference type="ARBA" id="ARBA00023002"/>
    </source>
</evidence>
<reference evidence="7" key="1">
    <citation type="submission" date="2016-10" db="EMBL/GenBank/DDBJ databases">
        <authorList>
            <person name="Varghese N."/>
            <person name="Submissions S."/>
        </authorList>
    </citation>
    <scope>NUCLEOTIDE SEQUENCE [LARGE SCALE GENOMIC DNA]</scope>
    <source>
        <strain evidence="7">DSM 24767</strain>
    </source>
</reference>
<dbReference type="InterPro" id="IPR039697">
    <property type="entry name" value="Alcohol_dehydrogenase_Fe"/>
</dbReference>
<keyword evidence="3" id="KW-0520">NAD</keyword>
<dbReference type="Proteomes" id="UP000198848">
    <property type="component" value="Unassembled WGS sequence"/>
</dbReference>
<dbReference type="GO" id="GO:0046872">
    <property type="term" value="F:metal ion binding"/>
    <property type="evidence" value="ECO:0007669"/>
    <property type="project" value="InterPro"/>
</dbReference>
<dbReference type="STRING" id="1095778.SAMN04489842_2268"/>
<dbReference type="AlphaFoldDB" id="A0A1H1G568"/>
<dbReference type="Gene3D" id="3.40.50.1970">
    <property type="match status" value="1"/>
</dbReference>
<dbReference type="InterPro" id="IPR056798">
    <property type="entry name" value="ADH_Fe_C"/>
</dbReference>
<feature type="domain" description="Fe-containing alcohol dehydrogenase-like C-terminal" evidence="5">
    <location>
        <begin position="187"/>
        <end position="382"/>
    </location>
</feature>
<keyword evidence="7" id="KW-1185">Reference proteome</keyword>
<evidence type="ECO:0000256" key="3">
    <source>
        <dbReference type="ARBA" id="ARBA00023027"/>
    </source>
</evidence>
<dbReference type="GO" id="GO:0004022">
    <property type="term" value="F:alcohol dehydrogenase (NAD+) activity"/>
    <property type="evidence" value="ECO:0007669"/>
    <property type="project" value="TreeGrafter"/>
</dbReference>
<protein>
    <submittedName>
        <fullName evidence="6">Alcohol dehydrogenase, class IV</fullName>
    </submittedName>
</protein>
<dbReference type="Pfam" id="PF25137">
    <property type="entry name" value="ADH_Fe_C"/>
    <property type="match status" value="1"/>
</dbReference>
<dbReference type="SUPFAM" id="SSF56796">
    <property type="entry name" value="Dehydroquinate synthase-like"/>
    <property type="match status" value="1"/>
</dbReference>
<dbReference type="Gene3D" id="1.20.1090.10">
    <property type="entry name" value="Dehydroquinate synthase-like - alpha domain"/>
    <property type="match status" value="1"/>
</dbReference>
<evidence type="ECO:0000256" key="1">
    <source>
        <dbReference type="ARBA" id="ARBA00007358"/>
    </source>
</evidence>
<keyword evidence="2" id="KW-0560">Oxidoreductase</keyword>
<dbReference type="InterPro" id="IPR018211">
    <property type="entry name" value="ADH_Fe_CS"/>
</dbReference>
<evidence type="ECO:0000259" key="5">
    <source>
        <dbReference type="Pfam" id="PF25137"/>
    </source>
</evidence>
<dbReference type="InterPro" id="IPR001670">
    <property type="entry name" value="ADH_Fe/GldA"/>
</dbReference>
<feature type="domain" description="Alcohol dehydrogenase iron-type/glycerol dehydrogenase GldA" evidence="4">
    <location>
        <begin position="19"/>
        <end position="176"/>
    </location>
</feature>
<organism evidence="6 7">
    <name type="scientific">Natronobacterium texcoconense</name>
    <dbReference type="NCBI Taxonomy" id="1095778"/>
    <lineage>
        <taxon>Archaea</taxon>
        <taxon>Methanobacteriati</taxon>
        <taxon>Methanobacteriota</taxon>
        <taxon>Stenosarchaea group</taxon>
        <taxon>Halobacteria</taxon>
        <taxon>Halobacteriales</taxon>
        <taxon>Natrialbaceae</taxon>
        <taxon>Natronobacterium</taxon>
    </lineage>
</organism>
<dbReference type="PROSITE" id="PS00913">
    <property type="entry name" value="ADH_IRON_1"/>
    <property type="match status" value="1"/>
</dbReference>
<evidence type="ECO:0000259" key="4">
    <source>
        <dbReference type="Pfam" id="PF00465"/>
    </source>
</evidence>
<gene>
    <name evidence="6" type="ORF">SAMN04489842_2268</name>
</gene>
<dbReference type="RefSeq" id="WP_090381652.1">
    <property type="nucleotide sequence ID" value="NZ_FNLC01000002.1"/>
</dbReference>
<dbReference type="FunFam" id="3.40.50.1970:FF:000003">
    <property type="entry name" value="Alcohol dehydrogenase, iron-containing"/>
    <property type="match status" value="1"/>
</dbReference>
<comment type="similarity">
    <text evidence="1">Belongs to the iron-containing alcohol dehydrogenase family.</text>
</comment>